<protein>
    <submittedName>
        <fullName evidence="2">Uncharacterized protein</fullName>
    </submittedName>
</protein>
<evidence type="ECO:0000256" key="1">
    <source>
        <dbReference type="SAM" id="MobiDB-lite"/>
    </source>
</evidence>
<accession>A0A423SF42</accession>
<evidence type="ECO:0000313" key="3">
    <source>
        <dbReference type="Proteomes" id="UP000283509"/>
    </source>
</evidence>
<reference evidence="2 3" key="1">
    <citation type="submission" date="2018-04" db="EMBL/GenBank/DDBJ databases">
        <authorList>
            <person name="Zhang X."/>
            <person name="Yuan J."/>
            <person name="Li F."/>
            <person name="Xiang J."/>
        </authorList>
    </citation>
    <scope>NUCLEOTIDE SEQUENCE [LARGE SCALE GENOMIC DNA]</scope>
    <source>
        <tissue evidence="2">Muscle</tissue>
    </source>
</reference>
<dbReference type="AlphaFoldDB" id="A0A423SF42"/>
<gene>
    <name evidence="2" type="ORF">C7M84_019291</name>
</gene>
<proteinExistence type="predicted"/>
<comment type="caution">
    <text evidence="2">The sequence shown here is derived from an EMBL/GenBank/DDBJ whole genome shotgun (WGS) entry which is preliminary data.</text>
</comment>
<dbReference type="Proteomes" id="UP000283509">
    <property type="component" value="Unassembled WGS sequence"/>
</dbReference>
<evidence type="ECO:0000313" key="2">
    <source>
        <dbReference type="EMBL" id="ROT62839.1"/>
    </source>
</evidence>
<dbReference type="EMBL" id="QCYY01003536">
    <property type="protein sequence ID" value="ROT62839.1"/>
    <property type="molecule type" value="Genomic_DNA"/>
</dbReference>
<feature type="region of interest" description="Disordered" evidence="1">
    <location>
        <begin position="15"/>
        <end position="40"/>
    </location>
</feature>
<reference evidence="2 3" key="2">
    <citation type="submission" date="2019-01" db="EMBL/GenBank/DDBJ databases">
        <title>The decoding of complex shrimp genome reveals the adaptation for benthos swimmer, frequently molting mechanism and breeding impact on genome.</title>
        <authorList>
            <person name="Sun Y."/>
            <person name="Gao Y."/>
            <person name="Yu Y."/>
        </authorList>
    </citation>
    <scope>NUCLEOTIDE SEQUENCE [LARGE SCALE GENOMIC DNA]</scope>
    <source>
        <tissue evidence="2">Muscle</tissue>
    </source>
</reference>
<sequence length="464" mass="51003">MRRSSRAEGAWGSFINHASRPQPHSPALSDAASWTRKPRRRRPPLEVRRPWLGLFSRKERRGVDAASWWIGRGGGGGSEWTEGSLYRGALSSPIASPSSFIHFLSSFFLSYFVLSVFNPLTIGISPVSLYSLILLSLIPHTFPPLPSPHIPSLSFYPTFQYSLFPLHQPFPYPYPPSPLLYATPSFSVLPHPPTFSSSSSPTDSSSSQCSTLSSLQSPNIPPFLSLILLTPLPLFHLLLLSPLPIYLHPSSPIPALLLTSPSSHSLFLSLIHLSFLSLYPSPLPLPYPNHLYTSLRISIPPSPPSLSLFLHPSCLFTPSPFCLFSLFHLFYLLTLLSSLSSFPAPLSSFLSSSSPFPLSPQFYSSLHPFPPSFPPFRLSPFLLDWSSPPSFLPLSPPFPSSLNLLPPFSLSSPSPPLFISFLPPPLSPLPLPTLLIPFLPLLLLSLPKQALSSPPLLSPRLSWG</sequence>
<name>A0A423SF42_PENVA</name>
<organism evidence="2 3">
    <name type="scientific">Penaeus vannamei</name>
    <name type="common">Whiteleg shrimp</name>
    <name type="synonym">Litopenaeus vannamei</name>
    <dbReference type="NCBI Taxonomy" id="6689"/>
    <lineage>
        <taxon>Eukaryota</taxon>
        <taxon>Metazoa</taxon>
        <taxon>Ecdysozoa</taxon>
        <taxon>Arthropoda</taxon>
        <taxon>Crustacea</taxon>
        <taxon>Multicrustacea</taxon>
        <taxon>Malacostraca</taxon>
        <taxon>Eumalacostraca</taxon>
        <taxon>Eucarida</taxon>
        <taxon>Decapoda</taxon>
        <taxon>Dendrobranchiata</taxon>
        <taxon>Penaeoidea</taxon>
        <taxon>Penaeidae</taxon>
        <taxon>Penaeus</taxon>
    </lineage>
</organism>
<keyword evidence="3" id="KW-1185">Reference proteome</keyword>